<name>A0A1I4K429_9BACI</name>
<accession>A0A1I4K429</accession>
<gene>
    <name evidence="1" type="ORF">SAMN04488054_10488</name>
</gene>
<dbReference type="RefSeq" id="WP_090925970.1">
    <property type="nucleotide sequence ID" value="NZ_FOTY01000004.1"/>
</dbReference>
<dbReference type="Proteomes" id="UP000199668">
    <property type="component" value="Unassembled WGS sequence"/>
</dbReference>
<dbReference type="OrthoDB" id="9792335at2"/>
<sequence>MINVEKQKFTLTTKEWNDSLGGEERTLLQEIGRIPSESGSEKRIQLFLADYLENKLGMEMAGSI</sequence>
<evidence type="ECO:0000313" key="2">
    <source>
        <dbReference type="Proteomes" id="UP000199668"/>
    </source>
</evidence>
<protein>
    <submittedName>
        <fullName evidence="1">Uncharacterized protein</fullName>
    </submittedName>
</protein>
<dbReference type="AlphaFoldDB" id="A0A1I4K429"/>
<dbReference type="EMBL" id="FOTY01000004">
    <property type="protein sequence ID" value="SFL73233.1"/>
    <property type="molecule type" value="Genomic_DNA"/>
</dbReference>
<keyword evidence="2" id="KW-1185">Reference proteome</keyword>
<evidence type="ECO:0000313" key="1">
    <source>
        <dbReference type="EMBL" id="SFL73233.1"/>
    </source>
</evidence>
<proteinExistence type="predicted"/>
<organism evidence="1 2">
    <name type="scientific">Salibacterium qingdaonense</name>
    <dbReference type="NCBI Taxonomy" id="266892"/>
    <lineage>
        <taxon>Bacteria</taxon>
        <taxon>Bacillati</taxon>
        <taxon>Bacillota</taxon>
        <taxon>Bacilli</taxon>
        <taxon>Bacillales</taxon>
        <taxon>Bacillaceae</taxon>
    </lineage>
</organism>
<reference evidence="1 2" key="1">
    <citation type="submission" date="2016-10" db="EMBL/GenBank/DDBJ databases">
        <authorList>
            <person name="de Groot N.N."/>
        </authorList>
    </citation>
    <scope>NUCLEOTIDE SEQUENCE [LARGE SCALE GENOMIC DNA]</scope>
    <source>
        <strain evidence="1 2">CGMCC 1.6134</strain>
    </source>
</reference>